<reference evidence="2" key="1">
    <citation type="submission" date="2023-10" db="EMBL/GenBank/DDBJ databases">
        <authorList>
            <person name="Chen Y."/>
            <person name="Shah S."/>
            <person name="Dougan E. K."/>
            <person name="Thang M."/>
            <person name="Chan C."/>
        </authorList>
    </citation>
    <scope>NUCLEOTIDE SEQUENCE [LARGE SCALE GENOMIC DNA]</scope>
</reference>
<feature type="compositionally biased region" description="Basic and acidic residues" evidence="1">
    <location>
        <begin position="155"/>
        <end position="185"/>
    </location>
</feature>
<proteinExistence type="predicted"/>
<evidence type="ECO:0000313" key="2">
    <source>
        <dbReference type="EMBL" id="CAK0841461.1"/>
    </source>
</evidence>
<evidence type="ECO:0008006" key="4">
    <source>
        <dbReference type="Google" id="ProtNLM"/>
    </source>
</evidence>
<keyword evidence="3" id="KW-1185">Reference proteome</keyword>
<gene>
    <name evidence="2" type="ORF">PCOR1329_LOCUS36663</name>
</gene>
<dbReference type="EMBL" id="CAUYUJ010014458">
    <property type="protein sequence ID" value="CAK0841461.1"/>
    <property type="molecule type" value="Genomic_DNA"/>
</dbReference>
<evidence type="ECO:0000313" key="3">
    <source>
        <dbReference type="Proteomes" id="UP001189429"/>
    </source>
</evidence>
<accession>A0ABN9T8X5</accession>
<dbReference type="Proteomes" id="UP001189429">
    <property type="component" value="Unassembled WGS sequence"/>
</dbReference>
<organism evidence="2 3">
    <name type="scientific">Prorocentrum cordatum</name>
    <dbReference type="NCBI Taxonomy" id="2364126"/>
    <lineage>
        <taxon>Eukaryota</taxon>
        <taxon>Sar</taxon>
        <taxon>Alveolata</taxon>
        <taxon>Dinophyceae</taxon>
        <taxon>Prorocentrales</taxon>
        <taxon>Prorocentraceae</taxon>
        <taxon>Prorocentrum</taxon>
    </lineage>
</organism>
<feature type="region of interest" description="Disordered" evidence="1">
    <location>
        <begin position="62"/>
        <end position="251"/>
    </location>
</feature>
<sequence>MGEPAALTRADLRLELEAWAQETVIAEVRKEMARLGDRLQHTAASTDQVLSEVREMHGRLADATTSRCSESDVGGHRVDPGAASRAEPFRAAARLGGSRLSTESQLGPLHENPLPPEPTEWRGLSLVSAPLPNPISMGSKGPSARPPKAGTRDTLPLRDGTRPRSPDKEPPVLPDTDQRSLDRELPGMPPSPRMLEAAGARLRFAAEDEDVGEHHWNGSTDQEDSVSPKSFAEGRATRSTVAPLSRTTPPP</sequence>
<feature type="compositionally biased region" description="Basic and acidic residues" evidence="1">
    <location>
        <begin position="69"/>
        <end position="79"/>
    </location>
</feature>
<protein>
    <recommendedName>
        <fullName evidence="4">TRPM tetramerisation domain-containing protein</fullName>
    </recommendedName>
</protein>
<feature type="compositionally biased region" description="Polar residues" evidence="1">
    <location>
        <begin position="217"/>
        <end position="228"/>
    </location>
</feature>
<feature type="compositionally biased region" description="Polar residues" evidence="1">
    <location>
        <begin position="237"/>
        <end position="251"/>
    </location>
</feature>
<feature type="compositionally biased region" description="Low complexity" evidence="1">
    <location>
        <begin position="82"/>
        <end position="94"/>
    </location>
</feature>
<comment type="caution">
    <text evidence="2">The sequence shown here is derived from an EMBL/GenBank/DDBJ whole genome shotgun (WGS) entry which is preliminary data.</text>
</comment>
<evidence type="ECO:0000256" key="1">
    <source>
        <dbReference type="SAM" id="MobiDB-lite"/>
    </source>
</evidence>
<name>A0ABN9T8X5_9DINO</name>
<feature type="non-terminal residue" evidence="2">
    <location>
        <position position="251"/>
    </location>
</feature>